<feature type="domain" description="FAD-binding FR-type" evidence="2">
    <location>
        <begin position="371"/>
        <end position="504"/>
    </location>
</feature>
<evidence type="ECO:0000259" key="2">
    <source>
        <dbReference type="PROSITE" id="PS51384"/>
    </source>
</evidence>
<dbReference type="Gene3D" id="2.30.110.10">
    <property type="entry name" value="Electron Transport, Fmn-binding Protein, Chain A"/>
    <property type="match status" value="1"/>
</dbReference>
<dbReference type="InterPro" id="IPR017938">
    <property type="entry name" value="Riboflavin_synthase-like_b-brl"/>
</dbReference>
<dbReference type="EMBL" id="CAJNOU010003960">
    <property type="protein sequence ID" value="CAF1419357.1"/>
    <property type="molecule type" value="Genomic_DNA"/>
</dbReference>
<dbReference type="InterPro" id="IPR001031">
    <property type="entry name" value="Thioesterase"/>
</dbReference>
<dbReference type="SUPFAM" id="SSF63380">
    <property type="entry name" value="Riboflavin synthase domain-like"/>
    <property type="match status" value="1"/>
</dbReference>
<name>A0A815M7Y2_9BILA</name>
<dbReference type="PANTHER" id="PTHR42815:SF2">
    <property type="entry name" value="FAD-BINDING, PUTATIVE (AFU_ORTHOLOGUE AFUA_6G07600)-RELATED"/>
    <property type="match status" value="1"/>
</dbReference>
<organism evidence="3 4">
    <name type="scientific">Rotaria sordida</name>
    <dbReference type="NCBI Taxonomy" id="392033"/>
    <lineage>
        <taxon>Eukaryota</taxon>
        <taxon>Metazoa</taxon>
        <taxon>Spiralia</taxon>
        <taxon>Gnathifera</taxon>
        <taxon>Rotifera</taxon>
        <taxon>Eurotatoria</taxon>
        <taxon>Bdelloidea</taxon>
        <taxon>Philodinida</taxon>
        <taxon>Philodinidae</taxon>
        <taxon>Rotaria</taxon>
    </lineage>
</organism>
<dbReference type="InterPro" id="IPR029058">
    <property type="entry name" value="AB_hydrolase_fold"/>
</dbReference>
<dbReference type="Pfam" id="PF00975">
    <property type="entry name" value="Thioesterase"/>
    <property type="match status" value="1"/>
</dbReference>
<dbReference type="GO" id="GO:0016491">
    <property type="term" value="F:oxidoreductase activity"/>
    <property type="evidence" value="ECO:0007669"/>
    <property type="project" value="InterPro"/>
</dbReference>
<evidence type="ECO:0000256" key="1">
    <source>
        <dbReference type="ARBA" id="ARBA00012480"/>
    </source>
</evidence>
<evidence type="ECO:0000313" key="3">
    <source>
        <dbReference type="EMBL" id="CAF1419357.1"/>
    </source>
</evidence>
<dbReference type="SUPFAM" id="SSF53474">
    <property type="entry name" value="alpha/beta-Hydrolases"/>
    <property type="match status" value="1"/>
</dbReference>
<dbReference type="PANTHER" id="PTHR42815">
    <property type="entry name" value="FAD-BINDING, PUTATIVE (AFU_ORTHOLOGUE AFUA_6G07600)-RELATED"/>
    <property type="match status" value="1"/>
</dbReference>
<dbReference type="AlphaFoldDB" id="A0A815M7Y2"/>
<dbReference type="GO" id="GO:0016297">
    <property type="term" value="F:fatty acyl-[ACP] hydrolase activity"/>
    <property type="evidence" value="ECO:0007669"/>
    <property type="project" value="UniProtKB-EC"/>
</dbReference>
<dbReference type="InterPro" id="IPR012349">
    <property type="entry name" value="Split_barrel_FMN-bd"/>
</dbReference>
<accession>A0A815M7Y2</accession>
<dbReference type="EC" id="3.1.2.14" evidence="1"/>
<dbReference type="Gene3D" id="3.40.50.1820">
    <property type="entry name" value="alpha/beta hydrolase"/>
    <property type="match status" value="1"/>
</dbReference>
<gene>
    <name evidence="3" type="ORF">SEV965_LOCUS32228</name>
</gene>
<dbReference type="Gene3D" id="2.40.30.10">
    <property type="entry name" value="Translation factors"/>
    <property type="match status" value="1"/>
</dbReference>
<dbReference type="PROSITE" id="PS51384">
    <property type="entry name" value="FAD_FR"/>
    <property type="match status" value="1"/>
</dbReference>
<protein>
    <recommendedName>
        <fullName evidence="1">oleoyl-[acyl-carrier-protein] hydrolase</fullName>
        <ecNumber evidence="1">3.1.2.14</ecNumber>
    </recommendedName>
</protein>
<sequence length="725" mass="82519">MKKNIVCHKDNNMSEKVLSPLPPNIMTTRIKAHYQHEGELFVQKRRHVPPDVPKMVSETVHDDMPDQHTEFFTHLSYFAIATIDSDGRPWATIIVGSPTTLIYAVSKIQLNVSVVLPEGDPFFSSVVNTVNATSRYFAGIGVDFSNRRRNKVAGFIASSNVVDNTLNMSLITNESLGNCPKYITVRKLEYCGRHPQIGADHQNADNISLNQECLDIISQASTIFLATRHISNVSDNTSDLGVNHRGGFPGFVRTYEENGNTYIVIPDYSGNQFYQSLGNIETDRLAGVVFPCFTTGDMLHVTGIAENIYDDEAERIMPRVTLITRIKLNGYVWIKEALNLKLLSPEQYSLYNPPVRYLAIELEKMKKPSKPATTNATLVDIKSLTQHISRFTFELEEKVSFKPGGFVILNFAPLIKRAYQHMNNDNPQSLNDDHVRTWTISSSPAFDSNTNMFQTTNKVSYQETMASSLNKQHPWFEICHPRPTAKYQVFIFPAAGPTGSYYRDWDRDFPEYEFSIIIYPGRSTRFNDKLITDLKEYIEQLDEGLLPYINKPCFFIGHSLGCVISFALAKHMIDTKNKGNLIQLMVQMGRGPLHLKSSNKYYIDMTDAEIIEELKTIADPITRYIYDEPSYVKILLPMLRADSQVGKEVLPETPLMIPIIVYVGEKEASANEEYLNKWKELTMLKSLFRVRMFPGHHNFQAECGPQVLSCLKQDFNNIISILRMY</sequence>
<dbReference type="Proteomes" id="UP000663889">
    <property type="component" value="Unassembled WGS sequence"/>
</dbReference>
<reference evidence="3" key="1">
    <citation type="submission" date="2021-02" db="EMBL/GenBank/DDBJ databases">
        <authorList>
            <person name="Nowell W R."/>
        </authorList>
    </citation>
    <scope>NUCLEOTIDE SEQUENCE</scope>
</reference>
<proteinExistence type="predicted"/>
<comment type="caution">
    <text evidence="3">The sequence shown here is derived from an EMBL/GenBank/DDBJ whole genome shotgun (WGS) entry which is preliminary data.</text>
</comment>
<evidence type="ECO:0000313" key="4">
    <source>
        <dbReference type="Proteomes" id="UP000663889"/>
    </source>
</evidence>
<dbReference type="InterPro" id="IPR017927">
    <property type="entry name" value="FAD-bd_FR_type"/>
</dbReference>